<reference evidence="3 4" key="1">
    <citation type="submission" date="2018-06" db="EMBL/GenBank/DDBJ databases">
        <authorList>
            <consortium name="Pathogen Informatics"/>
            <person name="Doyle S."/>
        </authorList>
    </citation>
    <scope>NUCLEOTIDE SEQUENCE [LARGE SCALE GENOMIC DNA]</scope>
    <source>
        <strain evidence="3 4">NCTC12961</strain>
    </source>
</reference>
<name>A0A2X4XR46_SERPL</name>
<dbReference type="RefSeq" id="WP_063201899.1">
    <property type="nucleotide sequence ID" value="NZ_CAMITG010000009.1"/>
</dbReference>
<dbReference type="Proteomes" id="UP000248897">
    <property type="component" value="Chromosome 1"/>
</dbReference>
<dbReference type="Proteomes" id="UP000594967">
    <property type="component" value="Chromosome"/>
</dbReference>
<evidence type="ECO:0000313" key="5">
    <source>
        <dbReference type="Proteomes" id="UP000594967"/>
    </source>
</evidence>
<feature type="compositionally biased region" description="Basic and acidic residues" evidence="1">
    <location>
        <begin position="8"/>
        <end position="22"/>
    </location>
</feature>
<evidence type="ECO:0000256" key="1">
    <source>
        <dbReference type="SAM" id="MobiDB-lite"/>
    </source>
</evidence>
<dbReference type="AlphaFoldDB" id="A0A2X4XR46"/>
<evidence type="ECO:0000313" key="3">
    <source>
        <dbReference type="EMBL" id="SQI42435.1"/>
    </source>
</evidence>
<evidence type="ECO:0000313" key="4">
    <source>
        <dbReference type="Proteomes" id="UP000248897"/>
    </source>
</evidence>
<accession>A0A2X4XR46</accession>
<gene>
    <name evidence="2" type="ORF">I6G64_22790</name>
    <name evidence="3" type="ORF">NCTC12961_03643</name>
</gene>
<reference evidence="2 5" key="2">
    <citation type="submission" date="2020-12" db="EMBL/GenBank/DDBJ databases">
        <title>FDA dAtabase for Regulatory Grade micrObial Sequences (FDA-ARGOS): Supporting development and validation of Infectious Disease Dx tests.</title>
        <authorList>
            <person name="Sproer C."/>
            <person name="Gronow S."/>
            <person name="Severitt S."/>
            <person name="Schroder I."/>
            <person name="Tallon L."/>
            <person name="Sadzewicz L."/>
            <person name="Zhao X."/>
            <person name="Boylan J."/>
            <person name="Ott S."/>
            <person name="Bowen H."/>
            <person name="Vavikolanu K."/>
            <person name="Mehta A."/>
            <person name="Aluvathingal J."/>
            <person name="Nadendla S."/>
            <person name="Lowell S."/>
            <person name="Myers T."/>
            <person name="Yan Y."/>
            <person name="Sichtig H."/>
        </authorList>
    </citation>
    <scope>NUCLEOTIDE SEQUENCE [LARGE SCALE GENOMIC DNA]</scope>
    <source>
        <strain evidence="2 5">FDAARGOS_907</strain>
    </source>
</reference>
<keyword evidence="5" id="KW-1185">Reference proteome</keyword>
<feature type="region of interest" description="Disordered" evidence="1">
    <location>
        <begin position="1"/>
        <end position="34"/>
    </location>
</feature>
<sequence>MTVRHKSVPVEHPGEVSIDRQGKGVTHTSAASMGYIGRPREAEIPELEVSLESLDSLLKRERQVKA</sequence>
<dbReference type="EMBL" id="CP065673">
    <property type="protein sequence ID" value="QPS20345.1"/>
    <property type="molecule type" value="Genomic_DNA"/>
</dbReference>
<dbReference type="EMBL" id="LS483469">
    <property type="protein sequence ID" value="SQI42435.1"/>
    <property type="molecule type" value="Genomic_DNA"/>
</dbReference>
<protein>
    <submittedName>
        <fullName evidence="3">Uncharacterized protein</fullName>
    </submittedName>
</protein>
<evidence type="ECO:0000313" key="2">
    <source>
        <dbReference type="EMBL" id="QPS20345.1"/>
    </source>
</evidence>
<proteinExistence type="predicted"/>
<organism evidence="3 4">
    <name type="scientific">Serratia plymuthica</name>
    <dbReference type="NCBI Taxonomy" id="82996"/>
    <lineage>
        <taxon>Bacteria</taxon>
        <taxon>Pseudomonadati</taxon>
        <taxon>Pseudomonadota</taxon>
        <taxon>Gammaproteobacteria</taxon>
        <taxon>Enterobacterales</taxon>
        <taxon>Yersiniaceae</taxon>
        <taxon>Serratia</taxon>
    </lineage>
</organism>